<keyword evidence="1" id="KW-0482">Metalloprotease</keyword>
<dbReference type="Pfam" id="PF06262">
    <property type="entry name" value="Zincin_1"/>
    <property type="match status" value="1"/>
</dbReference>
<dbReference type="SUPFAM" id="SSF55486">
    <property type="entry name" value="Metalloproteases ('zincins'), catalytic domain"/>
    <property type="match status" value="1"/>
</dbReference>
<keyword evidence="1" id="KW-0645">Protease</keyword>
<dbReference type="Gene3D" id="3.30.2010.20">
    <property type="match status" value="1"/>
</dbReference>
<proteinExistence type="predicted"/>
<gene>
    <name evidence="1" type="ORF">SAMN05421803_101900</name>
</gene>
<dbReference type="GO" id="GO:0006508">
    <property type="term" value="P:proteolysis"/>
    <property type="evidence" value="ECO:0007669"/>
    <property type="project" value="UniProtKB-KW"/>
</dbReference>
<dbReference type="RefSeq" id="WP_084736886.1">
    <property type="nucleotide sequence ID" value="NZ_FQZK01000001.1"/>
</dbReference>
<sequence length="120" mass="13365">MDSEAMDLDAFEELVSRAYAALPPWVQRSMADVALLVGDRPSSSPGPGRLLLGCFVGVPRTRRGRRVPGSPPDRIELYRVPILRVCRSREEVEAKVSMVLRHEIGHALGIGEERLRELGY</sequence>
<organism evidence="1 2">
    <name type="scientific">Nocardiopsis flavescens</name>
    <dbReference type="NCBI Taxonomy" id="758803"/>
    <lineage>
        <taxon>Bacteria</taxon>
        <taxon>Bacillati</taxon>
        <taxon>Actinomycetota</taxon>
        <taxon>Actinomycetes</taxon>
        <taxon>Streptosporangiales</taxon>
        <taxon>Nocardiopsidaceae</taxon>
        <taxon>Nocardiopsis</taxon>
    </lineage>
</organism>
<dbReference type="EMBL" id="FQZK01000001">
    <property type="protein sequence ID" value="SHI67431.1"/>
    <property type="molecule type" value="Genomic_DNA"/>
</dbReference>
<dbReference type="CDD" id="cd12952">
    <property type="entry name" value="MMP_ACEL2062"/>
    <property type="match status" value="1"/>
</dbReference>
<dbReference type="InterPro" id="IPR038555">
    <property type="entry name" value="Zincin_1_sf"/>
</dbReference>
<evidence type="ECO:0000313" key="2">
    <source>
        <dbReference type="Proteomes" id="UP000184452"/>
    </source>
</evidence>
<protein>
    <submittedName>
        <fullName evidence="1">Predicted Zn-dependent protease, minimal metalloprotease (MMP)-like domain</fullName>
    </submittedName>
</protein>
<evidence type="ECO:0000313" key="1">
    <source>
        <dbReference type="EMBL" id="SHI67431.1"/>
    </source>
</evidence>
<dbReference type="Proteomes" id="UP000184452">
    <property type="component" value="Unassembled WGS sequence"/>
</dbReference>
<dbReference type="InterPro" id="IPR010428">
    <property type="entry name" value="Zincin_1"/>
</dbReference>
<keyword evidence="1" id="KW-0378">Hydrolase</keyword>
<keyword evidence="2" id="KW-1185">Reference proteome</keyword>
<dbReference type="STRING" id="758803.SAMN05421803_101900"/>
<dbReference type="GO" id="GO:0008237">
    <property type="term" value="F:metallopeptidase activity"/>
    <property type="evidence" value="ECO:0007669"/>
    <property type="project" value="UniProtKB-KW"/>
</dbReference>
<accession>A0A1M6D2T2</accession>
<dbReference type="AlphaFoldDB" id="A0A1M6D2T2"/>
<dbReference type="OrthoDB" id="9806895at2"/>
<reference evidence="1 2" key="1">
    <citation type="submission" date="2016-11" db="EMBL/GenBank/DDBJ databases">
        <authorList>
            <person name="Jaros S."/>
            <person name="Januszkiewicz K."/>
            <person name="Wedrychowicz H."/>
        </authorList>
    </citation>
    <scope>NUCLEOTIDE SEQUENCE [LARGE SCALE GENOMIC DNA]</scope>
    <source>
        <strain evidence="1 2">CGMCC 4.5723</strain>
    </source>
</reference>
<name>A0A1M6D2T2_9ACTN</name>